<name>A0A8H9HCR0_9ACTO</name>
<keyword evidence="2 6" id="KW-0479">Metal-binding</keyword>
<dbReference type="Gene3D" id="3.40.50.1220">
    <property type="entry name" value="TPP-binding domain"/>
    <property type="match status" value="1"/>
</dbReference>
<dbReference type="PIRSF" id="PIRSF004983">
    <property type="entry name" value="MenD"/>
    <property type="match status" value="1"/>
</dbReference>
<evidence type="ECO:0000256" key="5">
    <source>
        <dbReference type="ARBA" id="ARBA00023211"/>
    </source>
</evidence>
<dbReference type="GO" id="GO:0009234">
    <property type="term" value="P:menaquinone biosynthetic process"/>
    <property type="evidence" value="ECO:0007669"/>
    <property type="project" value="UniProtKB-UniRule"/>
</dbReference>
<evidence type="ECO:0000256" key="2">
    <source>
        <dbReference type="ARBA" id="ARBA00022723"/>
    </source>
</evidence>
<dbReference type="AlphaFoldDB" id="A0A8H9HCR0"/>
<comment type="caution">
    <text evidence="9">The sequence shown here is derived from an EMBL/GenBank/DDBJ whole genome shotgun (WGS) entry which is preliminary data.</text>
</comment>
<feature type="domain" description="Thiamine pyrophosphate enzyme TPP-binding" evidence="7">
    <location>
        <begin position="463"/>
        <end position="585"/>
    </location>
</feature>
<comment type="subunit">
    <text evidence="6">Homodimer.</text>
</comment>
<dbReference type="PANTHER" id="PTHR42916">
    <property type="entry name" value="2-SUCCINYL-5-ENOLPYRUVYL-6-HYDROXY-3-CYCLOHEXENE-1-CARBOXYLATE SYNTHASE"/>
    <property type="match status" value="1"/>
</dbReference>
<dbReference type="SUPFAM" id="SSF52518">
    <property type="entry name" value="Thiamin diphosphate-binding fold (THDP-binding)"/>
    <property type="match status" value="2"/>
</dbReference>
<dbReference type="Pfam" id="PF02775">
    <property type="entry name" value="TPP_enzyme_C"/>
    <property type="match status" value="1"/>
</dbReference>
<dbReference type="GO" id="GO:0070204">
    <property type="term" value="F:2-succinyl-5-enolpyruvyl-6-hydroxy-3-cyclohexene-1-carboxylic-acid synthase activity"/>
    <property type="evidence" value="ECO:0007669"/>
    <property type="project" value="UniProtKB-UniRule"/>
</dbReference>
<dbReference type="NCBIfam" id="TIGR00173">
    <property type="entry name" value="menD"/>
    <property type="match status" value="1"/>
</dbReference>
<keyword evidence="4 6" id="KW-0786">Thiamine pyrophosphate</keyword>
<proteinExistence type="inferred from homology"/>
<dbReference type="UniPathway" id="UPA00079"/>
<evidence type="ECO:0000313" key="10">
    <source>
        <dbReference type="Proteomes" id="UP000614239"/>
    </source>
</evidence>
<sequence>MQPPSLTAAAAIVEALVATGVRWAVLSPGSRSAPMAYALAEAEAAGLLGLRVVLDERSAGFTALGMSRAALLEGRRAPAAVVTTSGTAVANLHPALAEADAAGIPLVVISTDRPHELVGTGANQTTAQAGIFALAPRATADIPADLTAPGPAGLGEEAGRAAITGQVRRAVLAAAGTLTRDPGPAHINARFRPPLTPGDGTILGESRPRAAYAGPAKEPAAPAPRLVWEAPGAPANVVDEGGGAPGLIIAGDCPDPALGALAVRVAERLGWPLLAEPTSGARHGATAQSRYAELLATRGGRDLARRARSLLVVGHPSLSRPVSALLARDDVRISILADRARITDVAGTARRVIAVEPAGTPDGLEDQAARIAGLLDRAGPSWAADWTSAVAALSPPSGPWGGAVAAPGDPRGAMLTADEAALTVWESCTLDHAGADAPLLVVGSSMTIRRLDRLAPVGAPAPTAVANRGLAGIDGTIATAGGLALASGRPVRALMGDLAFLHDAMSLGHGELECEPDLQVIVLDDAGGSIFKGLEYAGVPGPKRFSRLFSTPQRADVANIARGLGVDVIEAPDRDSLERVMAQPVRGSSVVRVPCPPVDER</sequence>
<dbReference type="UniPathway" id="UPA01057">
    <property type="reaction ID" value="UER00164"/>
</dbReference>
<keyword evidence="5 6" id="KW-0464">Manganese</keyword>
<comment type="cofactor">
    <cofactor evidence="6">
        <name>thiamine diphosphate</name>
        <dbReference type="ChEBI" id="CHEBI:58937"/>
    </cofactor>
    <text evidence="6">Binds 1 thiamine pyrophosphate per subunit.</text>
</comment>
<dbReference type="GO" id="GO:0030145">
    <property type="term" value="F:manganese ion binding"/>
    <property type="evidence" value="ECO:0007669"/>
    <property type="project" value="UniProtKB-UniRule"/>
</dbReference>
<comment type="function">
    <text evidence="6">Catalyzes the thiamine diphosphate-dependent decarboxylation of 2-oxoglutarate and the subsequent addition of the resulting succinic semialdehyde-thiamine pyrophosphate anion to isochorismate to yield 2-succinyl-5-enolpyruvyl-6-hydroxy-3-cyclohexene-1-carboxylate (SEPHCHC).</text>
</comment>
<dbReference type="PANTHER" id="PTHR42916:SF1">
    <property type="entry name" value="PROTEIN PHYLLO, CHLOROPLASTIC"/>
    <property type="match status" value="1"/>
</dbReference>
<reference evidence="9" key="1">
    <citation type="journal article" date="2014" name="Int. J. Syst. Evol. Microbiol.">
        <title>Complete genome sequence of Corynebacterium casei LMG S-19264T (=DSM 44701T), isolated from a smear-ripened cheese.</title>
        <authorList>
            <consortium name="US DOE Joint Genome Institute (JGI-PGF)"/>
            <person name="Walter F."/>
            <person name="Albersmeier A."/>
            <person name="Kalinowski J."/>
            <person name="Ruckert C."/>
        </authorList>
    </citation>
    <scope>NUCLEOTIDE SEQUENCE</scope>
    <source>
        <strain evidence="9">CGMCC 4.7372</strain>
    </source>
</reference>
<evidence type="ECO:0000256" key="1">
    <source>
        <dbReference type="ARBA" id="ARBA00022679"/>
    </source>
</evidence>
<reference evidence="9" key="2">
    <citation type="submission" date="2020-09" db="EMBL/GenBank/DDBJ databases">
        <authorList>
            <person name="Sun Q."/>
            <person name="Zhou Y."/>
        </authorList>
    </citation>
    <scope>NUCLEOTIDE SEQUENCE</scope>
    <source>
        <strain evidence="9">CGMCC 4.7372</strain>
    </source>
</reference>
<dbReference type="InterPro" id="IPR029061">
    <property type="entry name" value="THDP-binding"/>
</dbReference>
<dbReference type="GO" id="GO:0000287">
    <property type="term" value="F:magnesium ion binding"/>
    <property type="evidence" value="ECO:0007669"/>
    <property type="project" value="UniProtKB-UniRule"/>
</dbReference>
<dbReference type="HAMAP" id="MF_01659">
    <property type="entry name" value="MenD"/>
    <property type="match status" value="1"/>
</dbReference>
<comment type="cofactor">
    <cofactor evidence="6">
        <name>Mg(2+)</name>
        <dbReference type="ChEBI" id="CHEBI:18420"/>
    </cofactor>
    <cofactor evidence="6">
        <name>Mn(2+)</name>
        <dbReference type="ChEBI" id="CHEBI:29035"/>
    </cofactor>
</comment>
<keyword evidence="6" id="KW-0474">Menaquinone biosynthesis</keyword>
<dbReference type="InterPro" id="IPR004433">
    <property type="entry name" value="MenaQ_synth_MenD"/>
</dbReference>
<gene>
    <name evidence="6 9" type="primary">menD</name>
    <name evidence="9" type="ORF">GCM10011612_04840</name>
</gene>
<protein>
    <recommendedName>
        <fullName evidence="6">2-succinyl-5-enolpyruvyl-6-hydroxy-3-cyclohexene-1-carboxylate synthase</fullName>
        <shortName evidence="6">SEPHCHC synthase</shortName>
        <ecNumber evidence="6">2.2.1.9</ecNumber>
    </recommendedName>
    <alternativeName>
        <fullName evidence="6">Menaquinone biosynthesis protein MenD</fullName>
    </alternativeName>
</protein>
<evidence type="ECO:0000259" key="7">
    <source>
        <dbReference type="Pfam" id="PF02775"/>
    </source>
</evidence>
<comment type="similarity">
    <text evidence="6">Belongs to the TPP enzyme family. MenD subfamily.</text>
</comment>
<evidence type="ECO:0000256" key="4">
    <source>
        <dbReference type="ARBA" id="ARBA00023052"/>
    </source>
</evidence>
<organism evidence="9 10">
    <name type="scientific">Actinomyces gaoshouyii</name>
    <dbReference type="NCBI Taxonomy" id="1960083"/>
    <lineage>
        <taxon>Bacteria</taxon>
        <taxon>Bacillati</taxon>
        <taxon>Actinomycetota</taxon>
        <taxon>Actinomycetes</taxon>
        <taxon>Actinomycetales</taxon>
        <taxon>Actinomycetaceae</taxon>
        <taxon>Actinomyces</taxon>
    </lineage>
</organism>
<comment type="pathway">
    <text evidence="6">Quinol/quinone metabolism; 1,4-dihydroxy-2-naphthoate biosynthesis; 1,4-dihydroxy-2-naphthoate from chorismate: step 2/7.</text>
</comment>
<dbReference type="InterPro" id="IPR012001">
    <property type="entry name" value="Thiamin_PyroP_enz_TPP-bd_dom"/>
</dbReference>
<dbReference type="GO" id="GO:0030976">
    <property type="term" value="F:thiamine pyrophosphate binding"/>
    <property type="evidence" value="ECO:0007669"/>
    <property type="project" value="UniProtKB-UniRule"/>
</dbReference>
<dbReference type="InterPro" id="IPR011766">
    <property type="entry name" value="TPP_enzyme_TPP-bd"/>
</dbReference>
<dbReference type="Proteomes" id="UP000614239">
    <property type="component" value="Unassembled WGS sequence"/>
</dbReference>
<dbReference type="EC" id="2.2.1.9" evidence="6"/>
<keyword evidence="3 6" id="KW-0460">Magnesium</keyword>
<keyword evidence="1 6" id="KW-0808">Transferase</keyword>
<evidence type="ECO:0000313" key="9">
    <source>
        <dbReference type="EMBL" id="GGO95912.1"/>
    </source>
</evidence>
<feature type="domain" description="Thiamine pyrophosphate enzyme N-terminal TPP-binding" evidence="8">
    <location>
        <begin position="7"/>
        <end position="127"/>
    </location>
</feature>
<dbReference type="OrthoDB" id="9791859at2"/>
<comment type="pathway">
    <text evidence="6">Quinol/quinone metabolism; menaquinone biosynthesis.</text>
</comment>
<dbReference type="RefSeq" id="WP_080463459.1">
    <property type="nucleotide sequence ID" value="NZ_BMNJ01000002.1"/>
</dbReference>
<comment type="catalytic activity">
    <reaction evidence="6">
        <text>isochorismate + 2-oxoglutarate + H(+) = 5-enolpyruvoyl-6-hydroxy-2-succinyl-cyclohex-3-ene-1-carboxylate + CO2</text>
        <dbReference type="Rhea" id="RHEA:25593"/>
        <dbReference type="ChEBI" id="CHEBI:15378"/>
        <dbReference type="ChEBI" id="CHEBI:16526"/>
        <dbReference type="ChEBI" id="CHEBI:16810"/>
        <dbReference type="ChEBI" id="CHEBI:29780"/>
        <dbReference type="ChEBI" id="CHEBI:58818"/>
        <dbReference type="EC" id="2.2.1.9"/>
    </reaction>
</comment>
<dbReference type="Gene3D" id="3.40.50.970">
    <property type="match status" value="2"/>
</dbReference>
<evidence type="ECO:0000256" key="3">
    <source>
        <dbReference type="ARBA" id="ARBA00022842"/>
    </source>
</evidence>
<dbReference type="Pfam" id="PF02776">
    <property type="entry name" value="TPP_enzyme_N"/>
    <property type="match status" value="1"/>
</dbReference>
<keyword evidence="10" id="KW-1185">Reference proteome</keyword>
<dbReference type="EMBL" id="BMNJ01000002">
    <property type="protein sequence ID" value="GGO95912.1"/>
    <property type="molecule type" value="Genomic_DNA"/>
</dbReference>
<accession>A0A8H9HCR0</accession>
<evidence type="ECO:0000256" key="6">
    <source>
        <dbReference type="HAMAP-Rule" id="MF_01659"/>
    </source>
</evidence>
<evidence type="ECO:0000259" key="8">
    <source>
        <dbReference type="Pfam" id="PF02776"/>
    </source>
</evidence>